<feature type="transmembrane region" description="Helical" evidence="6">
    <location>
        <begin position="362"/>
        <end position="386"/>
    </location>
</feature>
<dbReference type="InterPro" id="IPR002293">
    <property type="entry name" value="AA/rel_permease1"/>
</dbReference>
<name>A0A7W7YEM4_9BACT</name>
<dbReference type="AlphaFoldDB" id="A0A7W7YEM4"/>
<comment type="caution">
    <text evidence="7">The sequence shown here is derived from an EMBL/GenBank/DDBJ whole genome shotgun (WGS) entry which is preliminary data.</text>
</comment>
<keyword evidence="2" id="KW-1003">Cell membrane</keyword>
<feature type="transmembrane region" description="Helical" evidence="6">
    <location>
        <begin position="162"/>
        <end position="179"/>
    </location>
</feature>
<feature type="transmembrane region" description="Helical" evidence="6">
    <location>
        <begin position="132"/>
        <end position="150"/>
    </location>
</feature>
<keyword evidence="4 6" id="KW-1133">Transmembrane helix</keyword>
<feature type="transmembrane region" description="Helical" evidence="6">
    <location>
        <begin position="240"/>
        <end position="264"/>
    </location>
</feature>
<reference evidence="7 8" key="1">
    <citation type="submission" date="2020-08" db="EMBL/GenBank/DDBJ databases">
        <title>Genomic Encyclopedia of Type Strains, Phase IV (KMG-IV): sequencing the most valuable type-strain genomes for metagenomic binning, comparative biology and taxonomic classification.</title>
        <authorList>
            <person name="Goeker M."/>
        </authorList>
    </citation>
    <scope>NUCLEOTIDE SEQUENCE [LARGE SCALE GENOMIC DNA]</scope>
    <source>
        <strain evidence="7 8">DSM 12252</strain>
    </source>
</reference>
<feature type="transmembrane region" description="Helical" evidence="6">
    <location>
        <begin position="398"/>
        <end position="417"/>
    </location>
</feature>
<dbReference type="EMBL" id="JACHIG010000011">
    <property type="protein sequence ID" value="MBB5034763.1"/>
    <property type="molecule type" value="Genomic_DNA"/>
</dbReference>
<keyword evidence="5 6" id="KW-0472">Membrane</keyword>
<feature type="transmembrane region" description="Helical" evidence="6">
    <location>
        <begin position="423"/>
        <end position="443"/>
    </location>
</feature>
<evidence type="ECO:0000256" key="5">
    <source>
        <dbReference type="ARBA" id="ARBA00023136"/>
    </source>
</evidence>
<sequence length="456" mass="49944">MKQADAIAPDRRFGLLQATALNMSNMLGAGPFITIPALMATMGGPQSMLGWGVALILALADGLVWSELGAALQKSGGSYVYLREGYGREKWGRFMGFLFIWQFILSGPLELATAYVGVAQYLQSLWPQSSELARLSAGAVVGLMMIVLLYRRIESIGSIMMTLWAGVLLAMAVVIWTGVRNFDAKLAFDFPADAWSFDVTKWVALGAAARIGMYDYLGYYDICFIGDEVKQPGRVIPRAVMLSLVLVALIYFAVNLSIIGVVPWRELVSTEGVSEPVVTIMMTKVYGSGFAQLFTLLVLWTMVACCFAMLLGYSRIPYAAARDGSFFKVFGRLHASLGFPHVSLIVIGVVSAAATFVKLGTLIDALLTTRIVVQFAGQIGALVLLRRMKPELERPFRMWLYPLPALLALAGWTYLLVTTDRTLVGYGMAALLAGALAFLAWSWKMRTWPFLKVKDA</sequence>
<dbReference type="RefSeq" id="WP_184342873.1">
    <property type="nucleotide sequence ID" value="NZ_JACHIG010000011.1"/>
</dbReference>
<dbReference type="InterPro" id="IPR050367">
    <property type="entry name" value="APC_superfamily"/>
</dbReference>
<keyword evidence="8" id="KW-1185">Reference proteome</keyword>
<comment type="subcellular location">
    <subcellularLocation>
        <location evidence="1">Cell membrane</location>
        <topology evidence="1">Multi-pass membrane protein</topology>
    </subcellularLocation>
</comment>
<evidence type="ECO:0000256" key="3">
    <source>
        <dbReference type="ARBA" id="ARBA00022692"/>
    </source>
</evidence>
<feature type="transmembrane region" description="Helical" evidence="6">
    <location>
        <begin position="290"/>
        <end position="313"/>
    </location>
</feature>
<feature type="transmembrane region" description="Helical" evidence="6">
    <location>
        <begin position="199"/>
        <end position="219"/>
    </location>
</feature>
<feature type="transmembrane region" description="Helical" evidence="6">
    <location>
        <begin position="48"/>
        <end position="70"/>
    </location>
</feature>
<evidence type="ECO:0000256" key="2">
    <source>
        <dbReference type="ARBA" id="ARBA00022475"/>
    </source>
</evidence>
<evidence type="ECO:0000313" key="7">
    <source>
        <dbReference type="EMBL" id="MBB5034763.1"/>
    </source>
</evidence>
<evidence type="ECO:0000313" key="8">
    <source>
        <dbReference type="Proteomes" id="UP000590740"/>
    </source>
</evidence>
<dbReference type="Pfam" id="PF13520">
    <property type="entry name" value="AA_permease_2"/>
    <property type="match status" value="1"/>
</dbReference>
<gene>
    <name evidence="7" type="ORF">HNQ65_004371</name>
</gene>
<protein>
    <submittedName>
        <fullName evidence="7">Amino acid transporter</fullName>
    </submittedName>
</protein>
<dbReference type="PANTHER" id="PTHR42770">
    <property type="entry name" value="AMINO ACID TRANSPORTER-RELATED"/>
    <property type="match status" value="1"/>
</dbReference>
<dbReference type="GO" id="GO:0022857">
    <property type="term" value="F:transmembrane transporter activity"/>
    <property type="evidence" value="ECO:0007669"/>
    <property type="project" value="InterPro"/>
</dbReference>
<keyword evidence="3 6" id="KW-0812">Transmembrane</keyword>
<evidence type="ECO:0000256" key="1">
    <source>
        <dbReference type="ARBA" id="ARBA00004651"/>
    </source>
</evidence>
<evidence type="ECO:0000256" key="4">
    <source>
        <dbReference type="ARBA" id="ARBA00022989"/>
    </source>
</evidence>
<feature type="transmembrane region" description="Helical" evidence="6">
    <location>
        <begin position="20"/>
        <end position="42"/>
    </location>
</feature>
<dbReference type="Proteomes" id="UP000590740">
    <property type="component" value="Unassembled WGS sequence"/>
</dbReference>
<dbReference type="PANTHER" id="PTHR42770:SF7">
    <property type="entry name" value="MEMBRANE PROTEIN"/>
    <property type="match status" value="1"/>
</dbReference>
<organism evidence="7 8">
    <name type="scientific">Prosthecobacter vanneervenii</name>
    <dbReference type="NCBI Taxonomy" id="48466"/>
    <lineage>
        <taxon>Bacteria</taxon>
        <taxon>Pseudomonadati</taxon>
        <taxon>Verrucomicrobiota</taxon>
        <taxon>Verrucomicrobiia</taxon>
        <taxon>Verrucomicrobiales</taxon>
        <taxon>Verrucomicrobiaceae</taxon>
        <taxon>Prosthecobacter</taxon>
    </lineage>
</organism>
<dbReference type="Gene3D" id="1.20.1740.10">
    <property type="entry name" value="Amino acid/polyamine transporter I"/>
    <property type="match status" value="1"/>
</dbReference>
<dbReference type="GO" id="GO:0005886">
    <property type="term" value="C:plasma membrane"/>
    <property type="evidence" value="ECO:0007669"/>
    <property type="project" value="UniProtKB-SubCell"/>
</dbReference>
<proteinExistence type="predicted"/>
<feature type="transmembrane region" description="Helical" evidence="6">
    <location>
        <begin position="91"/>
        <end position="112"/>
    </location>
</feature>
<accession>A0A7W7YEM4</accession>
<feature type="transmembrane region" description="Helical" evidence="6">
    <location>
        <begin position="333"/>
        <end position="356"/>
    </location>
</feature>
<dbReference type="PIRSF" id="PIRSF006060">
    <property type="entry name" value="AA_transporter"/>
    <property type="match status" value="1"/>
</dbReference>
<evidence type="ECO:0000256" key="6">
    <source>
        <dbReference type="SAM" id="Phobius"/>
    </source>
</evidence>